<organism evidence="1 2">
    <name type="scientific">Heyndrickxia acidicola</name>
    <dbReference type="NCBI Taxonomy" id="209389"/>
    <lineage>
        <taxon>Bacteria</taxon>
        <taxon>Bacillati</taxon>
        <taxon>Bacillota</taxon>
        <taxon>Bacilli</taxon>
        <taxon>Bacillales</taxon>
        <taxon>Bacillaceae</taxon>
        <taxon>Heyndrickxia</taxon>
    </lineage>
</organism>
<dbReference type="PANTHER" id="PTHR31438:SF1">
    <property type="entry name" value="LYSINE N-ACYLTRANSFERASE C17G9.06C-RELATED"/>
    <property type="match status" value="1"/>
</dbReference>
<accession>A0ABU6MN60</accession>
<protein>
    <submittedName>
        <fullName evidence="1">GNAT family N-acetyltransferase</fullName>
        <ecNumber evidence="1">2.3.1.-</ecNumber>
    </submittedName>
</protein>
<dbReference type="RefSeq" id="WP_066268216.1">
    <property type="nucleotide sequence ID" value="NZ_JARMAB010000025.1"/>
</dbReference>
<dbReference type="InterPro" id="IPR016181">
    <property type="entry name" value="Acyl_CoA_acyltransferase"/>
</dbReference>
<gene>
    <name evidence="1" type="ORF">P4T90_16420</name>
</gene>
<dbReference type="GO" id="GO:0016746">
    <property type="term" value="F:acyltransferase activity"/>
    <property type="evidence" value="ECO:0007669"/>
    <property type="project" value="UniProtKB-KW"/>
</dbReference>
<dbReference type="Pfam" id="PF13523">
    <property type="entry name" value="Acetyltransf_8"/>
    <property type="match status" value="1"/>
</dbReference>
<dbReference type="PANTHER" id="PTHR31438">
    <property type="entry name" value="LYSINE N-ACYLTRANSFERASE C17G9.06C-RELATED"/>
    <property type="match status" value="1"/>
</dbReference>
<evidence type="ECO:0000313" key="1">
    <source>
        <dbReference type="EMBL" id="MED1204632.1"/>
    </source>
</evidence>
<dbReference type="SUPFAM" id="SSF55729">
    <property type="entry name" value="Acyl-CoA N-acyltransferases (Nat)"/>
    <property type="match status" value="1"/>
</dbReference>
<sequence>MAKWLANEAITAFYGPRMSAQEVARKYTPRIEGSIPVIPCIAETADGPIGFVQYYMLNSSERMEYGYDKSNPAFGMDQLIGNPAIWGKGMGTLLVTTMSCFLFTEKKRTDDCYGPTMR</sequence>
<keyword evidence="2" id="KW-1185">Reference proteome</keyword>
<dbReference type="EMBL" id="JARMAB010000025">
    <property type="protein sequence ID" value="MED1204632.1"/>
    <property type="molecule type" value="Genomic_DNA"/>
</dbReference>
<dbReference type="EC" id="2.3.1.-" evidence="1"/>
<comment type="caution">
    <text evidence="1">The sequence shown here is derived from an EMBL/GenBank/DDBJ whole genome shotgun (WGS) entry which is preliminary data.</text>
</comment>
<evidence type="ECO:0000313" key="2">
    <source>
        <dbReference type="Proteomes" id="UP001341444"/>
    </source>
</evidence>
<dbReference type="Proteomes" id="UP001341444">
    <property type="component" value="Unassembled WGS sequence"/>
</dbReference>
<proteinExistence type="predicted"/>
<keyword evidence="1" id="KW-0808">Transferase</keyword>
<name>A0ABU6MN60_9BACI</name>
<keyword evidence="1" id="KW-0012">Acyltransferase</keyword>
<dbReference type="Gene3D" id="3.40.630.30">
    <property type="match status" value="1"/>
</dbReference>
<reference evidence="1 2" key="1">
    <citation type="submission" date="2023-03" db="EMBL/GenBank/DDBJ databases">
        <title>Bacillus Genome Sequencing.</title>
        <authorList>
            <person name="Dunlap C."/>
        </authorList>
    </citation>
    <scope>NUCLEOTIDE SEQUENCE [LARGE SCALE GENOMIC DNA]</scope>
    <source>
        <strain evidence="1 2">B-23453</strain>
    </source>
</reference>